<dbReference type="Pfam" id="PF01323">
    <property type="entry name" value="DSBA"/>
    <property type="match status" value="1"/>
</dbReference>
<evidence type="ECO:0000313" key="2">
    <source>
        <dbReference type="EMBL" id="NKE58693.1"/>
    </source>
</evidence>
<dbReference type="Gene3D" id="3.40.30.10">
    <property type="entry name" value="Glutaredoxin"/>
    <property type="match status" value="1"/>
</dbReference>
<dbReference type="CDD" id="cd03025">
    <property type="entry name" value="DsbA_FrnE_like"/>
    <property type="match status" value="1"/>
</dbReference>
<name>A0ABX1FJD1_9PSEU</name>
<dbReference type="EMBL" id="VSRL01000061">
    <property type="protein sequence ID" value="NKE58693.1"/>
    <property type="molecule type" value="Genomic_DNA"/>
</dbReference>
<dbReference type="SUPFAM" id="SSF52833">
    <property type="entry name" value="Thioredoxin-like"/>
    <property type="match status" value="1"/>
</dbReference>
<keyword evidence="3" id="KW-1185">Reference proteome</keyword>
<evidence type="ECO:0000259" key="1">
    <source>
        <dbReference type="Pfam" id="PF01323"/>
    </source>
</evidence>
<accession>A0ABX1FJD1</accession>
<dbReference type="InterPro" id="IPR001853">
    <property type="entry name" value="DSBA-like_thioredoxin_dom"/>
</dbReference>
<dbReference type="Proteomes" id="UP001515943">
    <property type="component" value="Unassembled WGS sequence"/>
</dbReference>
<sequence length="203" mass="20959">MFDACCGWCYGFGPAVRGFADANAGRVRLDVVSGGLFTGAQVAPIGTMTYVPGANARIAALTGVEFGPGYHGLVADGRFKMDSTAAATGFAALRAAAPGRALESAEAMQRAFYFDGLSLSEASTYRHIAEQQGMDADAVVTGFASPAARTAAAQDFTRAARLGVTSYPTLLLHTDTGVIRLGGPTSTATQLTDAIDRHLALSE</sequence>
<gene>
    <name evidence="2" type="ORF">FXN61_18500</name>
</gene>
<feature type="domain" description="DSBA-like thioredoxin" evidence="1">
    <location>
        <begin position="2"/>
        <end position="172"/>
    </location>
</feature>
<dbReference type="InterPro" id="IPR036249">
    <property type="entry name" value="Thioredoxin-like_sf"/>
</dbReference>
<comment type="caution">
    <text evidence="2">The sequence shown here is derived from an EMBL/GenBank/DDBJ whole genome shotgun (WGS) entry which is preliminary data.</text>
</comment>
<dbReference type="Gene3D" id="1.10.472.60">
    <property type="entry name" value="putative protein disulfide isomerase domain"/>
    <property type="match status" value="1"/>
</dbReference>
<evidence type="ECO:0000313" key="3">
    <source>
        <dbReference type="Proteomes" id="UP001515943"/>
    </source>
</evidence>
<proteinExistence type="predicted"/>
<reference evidence="2 3" key="1">
    <citation type="submission" date="2019-08" db="EMBL/GenBank/DDBJ databases">
        <title>Lentzea from Indian Himalayas.</title>
        <authorList>
            <person name="Mandal S."/>
            <person name="Mallick Gupta A."/>
            <person name="Maiti P.K."/>
            <person name="Sarkar J."/>
            <person name="Mandal S."/>
        </authorList>
    </citation>
    <scope>NUCLEOTIDE SEQUENCE [LARGE SCALE GENOMIC DNA]</scope>
    <source>
        <strain evidence="2 3">PSKA42</strain>
    </source>
</reference>
<organism evidence="2 3">
    <name type="scientific">Lentzea indica</name>
    <dbReference type="NCBI Taxonomy" id="2604800"/>
    <lineage>
        <taxon>Bacteria</taxon>
        <taxon>Bacillati</taxon>
        <taxon>Actinomycetota</taxon>
        <taxon>Actinomycetes</taxon>
        <taxon>Pseudonocardiales</taxon>
        <taxon>Pseudonocardiaceae</taxon>
        <taxon>Lentzea</taxon>
    </lineage>
</organism>
<protein>
    <submittedName>
        <fullName evidence="2">DsbA family protein</fullName>
    </submittedName>
</protein>